<dbReference type="EMBL" id="DRBS01000367">
    <property type="protein sequence ID" value="HDD45164.1"/>
    <property type="molecule type" value="Genomic_DNA"/>
</dbReference>
<evidence type="ECO:0000259" key="1">
    <source>
        <dbReference type="PROSITE" id="PS51782"/>
    </source>
</evidence>
<dbReference type="InterPro" id="IPR052196">
    <property type="entry name" value="Bact_Kbp"/>
</dbReference>
<dbReference type="InterPro" id="IPR018392">
    <property type="entry name" value="LysM"/>
</dbReference>
<dbReference type="InterPro" id="IPR036779">
    <property type="entry name" value="LysM_dom_sf"/>
</dbReference>
<evidence type="ECO:0000313" key="2">
    <source>
        <dbReference type="EMBL" id="HDD45164.1"/>
    </source>
</evidence>
<dbReference type="PANTHER" id="PTHR34700">
    <property type="entry name" value="POTASSIUM BINDING PROTEIN KBP"/>
    <property type="match status" value="1"/>
</dbReference>
<dbReference type="PANTHER" id="PTHR34700:SF4">
    <property type="entry name" value="PHAGE-LIKE ELEMENT PBSX PROTEIN XKDP"/>
    <property type="match status" value="1"/>
</dbReference>
<dbReference type="Proteomes" id="UP000886289">
    <property type="component" value="Unassembled WGS sequence"/>
</dbReference>
<accession>A0A7C0U3T2</accession>
<feature type="domain" description="LysM" evidence="1">
    <location>
        <begin position="22"/>
        <end position="70"/>
    </location>
</feature>
<dbReference type="SMART" id="SM00257">
    <property type="entry name" value="LysM"/>
    <property type="match status" value="1"/>
</dbReference>
<dbReference type="PROSITE" id="PS51782">
    <property type="entry name" value="LYSM"/>
    <property type="match status" value="1"/>
</dbReference>
<gene>
    <name evidence="2" type="ORF">ENG63_09955</name>
</gene>
<dbReference type="AlphaFoldDB" id="A0A7C0U3T2"/>
<name>A0A7C0U3T2_DESA2</name>
<dbReference type="Gene3D" id="3.10.350.10">
    <property type="entry name" value="LysM domain"/>
    <property type="match status" value="1"/>
</dbReference>
<protein>
    <submittedName>
        <fullName evidence="2">LysM peptidoglycan-binding domain-containing protein</fullName>
    </submittedName>
</protein>
<reference evidence="2" key="1">
    <citation type="journal article" date="2020" name="mSystems">
        <title>Genome- and Community-Level Interaction Insights into Carbon Utilization and Element Cycling Functions of Hydrothermarchaeota in Hydrothermal Sediment.</title>
        <authorList>
            <person name="Zhou Z."/>
            <person name="Liu Y."/>
            <person name="Xu W."/>
            <person name="Pan J."/>
            <person name="Luo Z.H."/>
            <person name="Li M."/>
        </authorList>
    </citation>
    <scope>NUCLEOTIDE SEQUENCE [LARGE SCALE GENOMIC DNA]</scope>
    <source>
        <strain evidence="2">HyVt-233</strain>
    </source>
</reference>
<sequence>MRKFIISFIFLGCFVFSLSADELYVVKRGDTLWDICEKYYQDPFLWPKLWQINPQITNPHWIYPGDVLCLKETPEALIEATKKIKGQKKKEISFDWRYLEAVGYLLPYKEKSMGEIIKAVGEDKVILGQGDKVFIRFKENVKPKLGTIWTIFRISPVIKHPVTGKNIGYIHEILGTVKLTHIYQHMVKAQIVRSYDVIYVGDYLKPYEAFKPFSISNEKPKNIKAYIVASRAKITEIGWPEVVYIDAGEEQGLKPGQILDIFREKKNFPPLPLGQVLIIHVTPKTATAIILKSKYPFHSGDLVTALK</sequence>
<organism evidence="2">
    <name type="scientific">Desulfofervidus auxilii</name>
    <dbReference type="NCBI Taxonomy" id="1621989"/>
    <lineage>
        <taxon>Bacteria</taxon>
        <taxon>Pseudomonadati</taxon>
        <taxon>Thermodesulfobacteriota</taxon>
        <taxon>Candidatus Desulfofervidia</taxon>
        <taxon>Candidatus Desulfofervidales</taxon>
        <taxon>Candidatus Desulfofervidaceae</taxon>
        <taxon>Candidatus Desulfofervidus</taxon>
    </lineage>
</organism>
<dbReference type="SUPFAM" id="SSF54106">
    <property type="entry name" value="LysM domain"/>
    <property type="match status" value="1"/>
</dbReference>
<dbReference type="Pfam" id="PF01476">
    <property type="entry name" value="LysM"/>
    <property type="match status" value="1"/>
</dbReference>
<comment type="caution">
    <text evidence="2">The sequence shown here is derived from an EMBL/GenBank/DDBJ whole genome shotgun (WGS) entry which is preliminary data.</text>
</comment>
<dbReference type="CDD" id="cd00118">
    <property type="entry name" value="LysM"/>
    <property type="match status" value="1"/>
</dbReference>
<proteinExistence type="predicted"/>